<reference evidence="9 10" key="1">
    <citation type="submission" date="2025-05" db="UniProtKB">
        <authorList>
            <consortium name="RefSeq"/>
        </authorList>
    </citation>
    <scope>IDENTIFICATION</scope>
</reference>
<evidence type="ECO:0000313" key="13">
    <source>
        <dbReference type="RefSeq" id="XP_014666510.1"/>
    </source>
</evidence>
<feature type="transmembrane region" description="Helical" evidence="6">
    <location>
        <begin position="315"/>
        <end position="335"/>
    </location>
</feature>
<feature type="transmembrane region" description="Helical" evidence="6">
    <location>
        <begin position="347"/>
        <end position="370"/>
    </location>
</feature>
<evidence type="ECO:0000313" key="12">
    <source>
        <dbReference type="RefSeq" id="XP_014666509.1"/>
    </source>
</evidence>
<evidence type="ECO:0000256" key="1">
    <source>
        <dbReference type="ARBA" id="ARBA00004141"/>
    </source>
</evidence>
<feature type="transmembrane region" description="Helical" evidence="6">
    <location>
        <begin position="127"/>
        <end position="150"/>
    </location>
</feature>
<evidence type="ECO:0000313" key="10">
    <source>
        <dbReference type="RefSeq" id="XP_014666507.1"/>
    </source>
</evidence>
<sequence>MPGEGNMENGPRSIGEGDKCDNSAKASSSTTQPSSTASADDVKTKPNDLCEGRRQTNGSKETKSQTAPLRRRSATNSESPEAAQHPNKSHVDAPTVISNETPKICDSTDARETQKQQTETLSPQQHCCVPCLGIFLAILSTITITVSALFKKLSPDVSPYVFLFYTYIGELLGILPVMIYYKVSFLADNNMQRGLLCLRAFLGTVVINLIYVALNYIPLGDLSVIRFSAPVFVGVLACIFLKERCGIFETFWVLLSIAGVILVVKPNFLFGVHGGNYDTNHEIIGYSLVMVAMLCSCMNYILIKKLKHLNVHSSVLVFFVSIFGIIETTVIIAILGEVPYVPCTTSAYYLFLNGYIFCATQMLVTAAIYMENAGIVAIVRTNGIVVAFVFDVVIMKESVSLLSVAGAGLVGLCVIGVSFRKWMVQSKKMQERFPSLAKICGI</sequence>
<comment type="subcellular location">
    <subcellularLocation>
        <location evidence="1">Membrane</location>
        <topology evidence="1">Multi-pass membrane protein</topology>
    </subcellularLocation>
</comment>
<dbReference type="RefSeq" id="XP_014666507.1">
    <property type="nucleotide sequence ID" value="XM_014811021.1"/>
</dbReference>
<evidence type="ECO:0000256" key="5">
    <source>
        <dbReference type="SAM" id="MobiDB-lite"/>
    </source>
</evidence>
<feature type="compositionally biased region" description="Polar residues" evidence="5">
    <location>
        <begin position="55"/>
        <end position="67"/>
    </location>
</feature>
<evidence type="ECO:0000313" key="8">
    <source>
        <dbReference type="Proteomes" id="UP000695022"/>
    </source>
</evidence>
<dbReference type="PANTHER" id="PTHR22911">
    <property type="entry name" value="ACYL-MALONYL CONDENSING ENZYME-RELATED"/>
    <property type="match status" value="1"/>
</dbReference>
<keyword evidence="4 6" id="KW-0472">Membrane</keyword>
<dbReference type="RefSeq" id="XP_014666510.1">
    <property type="nucleotide sequence ID" value="XM_014811024.1"/>
</dbReference>
<evidence type="ECO:0000313" key="11">
    <source>
        <dbReference type="RefSeq" id="XP_014666508.1"/>
    </source>
</evidence>
<feature type="compositionally biased region" description="Low complexity" evidence="5">
    <location>
        <begin position="23"/>
        <end position="39"/>
    </location>
</feature>
<evidence type="ECO:0000313" key="9">
    <source>
        <dbReference type="RefSeq" id="XP_014666506.1"/>
    </source>
</evidence>
<dbReference type="Proteomes" id="UP000695022">
    <property type="component" value="Unplaced"/>
</dbReference>
<feature type="transmembrane region" description="Helical" evidence="6">
    <location>
        <begin position="283"/>
        <end position="303"/>
    </location>
</feature>
<dbReference type="InterPro" id="IPR037185">
    <property type="entry name" value="EmrE-like"/>
</dbReference>
<feature type="transmembrane region" description="Helical" evidence="6">
    <location>
        <begin position="377"/>
        <end position="395"/>
    </location>
</feature>
<gene>
    <name evidence="9 10 11 12 13" type="primary">LOC106808337</name>
</gene>
<feature type="transmembrane region" description="Helical" evidence="6">
    <location>
        <begin position="223"/>
        <end position="241"/>
    </location>
</feature>
<dbReference type="InterPro" id="IPR000620">
    <property type="entry name" value="EamA_dom"/>
</dbReference>
<evidence type="ECO:0000256" key="2">
    <source>
        <dbReference type="ARBA" id="ARBA00022692"/>
    </source>
</evidence>
<feature type="compositionally biased region" description="Basic and acidic residues" evidence="5">
    <location>
        <begin position="40"/>
        <end position="54"/>
    </location>
</feature>
<evidence type="ECO:0000256" key="3">
    <source>
        <dbReference type="ARBA" id="ARBA00022989"/>
    </source>
</evidence>
<dbReference type="RefSeq" id="XP_014666508.1">
    <property type="nucleotide sequence ID" value="XM_014811022.1"/>
</dbReference>
<evidence type="ECO:0000256" key="6">
    <source>
        <dbReference type="SAM" id="Phobius"/>
    </source>
</evidence>
<protein>
    <submittedName>
        <fullName evidence="9 10">Solute carrier family 35 member G1-like</fullName>
    </submittedName>
</protein>
<keyword evidence="3 6" id="KW-1133">Transmembrane helix</keyword>
<feature type="transmembrane region" description="Helical" evidence="6">
    <location>
        <begin position="195"/>
        <end position="217"/>
    </location>
</feature>
<evidence type="ECO:0000256" key="4">
    <source>
        <dbReference type="ARBA" id="ARBA00023136"/>
    </source>
</evidence>
<keyword evidence="2 6" id="KW-0812">Transmembrane</keyword>
<feature type="domain" description="EamA" evidence="7">
    <location>
        <begin position="132"/>
        <end position="264"/>
    </location>
</feature>
<accession>A0ABM1E2T9</accession>
<organism evidence="8 13">
    <name type="scientific">Priapulus caudatus</name>
    <name type="common">Priapulid worm</name>
    <dbReference type="NCBI Taxonomy" id="37621"/>
    <lineage>
        <taxon>Eukaryota</taxon>
        <taxon>Metazoa</taxon>
        <taxon>Ecdysozoa</taxon>
        <taxon>Scalidophora</taxon>
        <taxon>Priapulida</taxon>
        <taxon>Priapulimorpha</taxon>
        <taxon>Priapulimorphida</taxon>
        <taxon>Priapulidae</taxon>
        <taxon>Priapulus</taxon>
    </lineage>
</organism>
<dbReference type="SUPFAM" id="SSF103481">
    <property type="entry name" value="Multidrug resistance efflux transporter EmrE"/>
    <property type="match status" value="2"/>
</dbReference>
<feature type="transmembrane region" description="Helical" evidence="6">
    <location>
        <begin position="162"/>
        <end position="183"/>
    </location>
</feature>
<dbReference type="RefSeq" id="XP_014666506.1">
    <property type="nucleotide sequence ID" value="XM_014811020.1"/>
</dbReference>
<name>A0ABM1E2T9_PRICU</name>
<proteinExistence type="predicted"/>
<feature type="region of interest" description="Disordered" evidence="5">
    <location>
        <begin position="1"/>
        <end position="119"/>
    </location>
</feature>
<dbReference type="RefSeq" id="XP_014666509.1">
    <property type="nucleotide sequence ID" value="XM_014811023.1"/>
</dbReference>
<dbReference type="GeneID" id="106808337"/>
<dbReference type="Pfam" id="PF00892">
    <property type="entry name" value="EamA"/>
    <property type="match status" value="1"/>
</dbReference>
<evidence type="ECO:0000259" key="7">
    <source>
        <dbReference type="Pfam" id="PF00892"/>
    </source>
</evidence>
<feature type="transmembrane region" description="Helical" evidence="6">
    <location>
        <begin position="401"/>
        <end position="419"/>
    </location>
</feature>
<dbReference type="PANTHER" id="PTHR22911:SF6">
    <property type="entry name" value="SOLUTE CARRIER FAMILY 35 MEMBER G1"/>
    <property type="match status" value="1"/>
</dbReference>
<keyword evidence="8" id="KW-1185">Reference proteome</keyword>
<feature type="transmembrane region" description="Helical" evidence="6">
    <location>
        <begin position="253"/>
        <end position="271"/>
    </location>
</feature>